<dbReference type="InterPro" id="IPR019826">
    <property type="entry name" value="Carboxylesterase_B_AS"/>
</dbReference>
<evidence type="ECO:0000313" key="6">
    <source>
        <dbReference type="Proteomes" id="UP001175000"/>
    </source>
</evidence>
<sequence>MKLLSPFLLAFTATAAATATPQVKTLNGTYLGRHVPSLNQDLFLNIPFARAPRFANPTPYNESWSDLRPAEWYGPICHQSLSPERIAQTNISGINEECLNLNIVRPSGHNVQKDGKLPVLVWIHGGGFVSGFGSDLNSNFSYVVKKSVDIGTPILAVAINYRLGIFGFPGGEEVQREGVANLGLKDQRIALQWVQENIEAFGGDRNKVTLWGQSAGGYSIVGQMLAYGGRDDGLFQRAVAYSGLVGIANTGNVTRSDRVRTMETIAEATGCEGKGLACLRGVDAGLLFEAARNATRGTPSTLWTAIDGAFLREAPSLQLMRGGFPRKLKILTGSNSDEGLSLLSQLPELNTEDDVMGLLRRLFLQATNETLRKLLDAYPAEAGGPPFSLPFDQTDWFCQGMRNIGMPCTTQSRRIAAIAGDYAFLGGRRTLARAVAEQGMTAYSFRFDTWPLGKEVQRGKFRPGFATHAAEYSYFFGYGREHTWFEDNPMVANSSSHQALSHGIVTKLVSFVHSGDPDAVKAPGFPAWPKYSVKSPSNLVFNATEKPDVLNVHVEPDTFREEGIRLFETYPYQLDHLS</sequence>
<dbReference type="SUPFAM" id="SSF53474">
    <property type="entry name" value="alpha/beta-Hydrolases"/>
    <property type="match status" value="1"/>
</dbReference>
<keyword evidence="2 3" id="KW-0378">Hydrolase</keyword>
<dbReference type="InterPro" id="IPR029058">
    <property type="entry name" value="AB_hydrolase_fold"/>
</dbReference>
<dbReference type="EC" id="3.1.1.-" evidence="3"/>
<dbReference type="Gene3D" id="3.40.50.1820">
    <property type="entry name" value="alpha/beta hydrolase"/>
    <property type="match status" value="1"/>
</dbReference>
<reference evidence="5" key="1">
    <citation type="submission" date="2023-06" db="EMBL/GenBank/DDBJ databases">
        <title>Genome-scale phylogeny and comparative genomics of the fungal order Sordariales.</title>
        <authorList>
            <consortium name="Lawrence Berkeley National Laboratory"/>
            <person name="Hensen N."/>
            <person name="Bonometti L."/>
            <person name="Westerberg I."/>
            <person name="Brannstrom I.O."/>
            <person name="Guillou S."/>
            <person name="Cros-Aarteil S."/>
            <person name="Calhoun S."/>
            <person name="Haridas S."/>
            <person name="Kuo A."/>
            <person name="Mondo S."/>
            <person name="Pangilinan J."/>
            <person name="Riley R."/>
            <person name="Labutti K."/>
            <person name="Andreopoulos B."/>
            <person name="Lipzen A."/>
            <person name="Chen C."/>
            <person name="Yanf M."/>
            <person name="Daum C."/>
            <person name="Ng V."/>
            <person name="Clum A."/>
            <person name="Steindorff A."/>
            <person name="Ohm R."/>
            <person name="Martin F."/>
            <person name="Silar P."/>
            <person name="Natvig D."/>
            <person name="Lalanne C."/>
            <person name="Gautier V."/>
            <person name="Ament-Velasquez S.L."/>
            <person name="Kruys A."/>
            <person name="Hutchinson M.I."/>
            <person name="Powell A.J."/>
            <person name="Barry K."/>
            <person name="Miller A.N."/>
            <person name="Grigoriev I.V."/>
            <person name="Debuchy R."/>
            <person name="Gladieux P."/>
            <person name="Thoren M.H."/>
            <person name="Johannesson H."/>
        </authorList>
    </citation>
    <scope>NUCLEOTIDE SEQUENCE</scope>
    <source>
        <strain evidence="5">CBS 606.72</strain>
    </source>
</reference>
<protein>
    <recommendedName>
        <fullName evidence="3">Carboxylic ester hydrolase</fullName>
        <ecNumber evidence="3">3.1.1.-</ecNumber>
    </recommendedName>
</protein>
<feature type="chain" id="PRO_5041480473" description="Carboxylic ester hydrolase" evidence="3">
    <location>
        <begin position="20"/>
        <end position="578"/>
    </location>
</feature>
<evidence type="ECO:0000256" key="2">
    <source>
        <dbReference type="ARBA" id="ARBA00022801"/>
    </source>
</evidence>
<proteinExistence type="inferred from homology"/>
<dbReference type="InterPro" id="IPR050309">
    <property type="entry name" value="Type-B_Carboxylest/Lipase"/>
</dbReference>
<evidence type="ECO:0000259" key="4">
    <source>
        <dbReference type="Pfam" id="PF00135"/>
    </source>
</evidence>
<evidence type="ECO:0000256" key="3">
    <source>
        <dbReference type="RuleBase" id="RU361235"/>
    </source>
</evidence>
<dbReference type="GO" id="GO:0016787">
    <property type="term" value="F:hydrolase activity"/>
    <property type="evidence" value="ECO:0007669"/>
    <property type="project" value="UniProtKB-KW"/>
</dbReference>
<feature type="domain" description="Carboxylesterase type B" evidence="4">
    <location>
        <begin position="20"/>
        <end position="546"/>
    </location>
</feature>
<dbReference type="InterPro" id="IPR002018">
    <property type="entry name" value="CarbesteraseB"/>
</dbReference>
<dbReference type="Proteomes" id="UP001175000">
    <property type="component" value="Unassembled WGS sequence"/>
</dbReference>
<evidence type="ECO:0000256" key="1">
    <source>
        <dbReference type="ARBA" id="ARBA00005964"/>
    </source>
</evidence>
<feature type="signal peptide" evidence="3">
    <location>
        <begin position="1"/>
        <end position="19"/>
    </location>
</feature>
<keyword evidence="6" id="KW-1185">Reference proteome</keyword>
<accession>A0AA40C183</accession>
<keyword evidence="3" id="KW-0732">Signal</keyword>
<dbReference type="Pfam" id="PF00135">
    <property type="entry name" value="COesterase"/>
    <property type="match status" value="1"/>
</dbReference>
<dbReference type="PROSITE" id="PS00122">
    <property type="entry name" value="CARBOXYLESTERASE_B_1"/>
    <property type="match status" value="1"/>
</dbReference>
<comment type="caution">
    <text evidence="5">The sequence shown here is derived from an EMBL/GenBank/DDBJ whole genome shotgun (WGS) entry which is preliminary data.</text>
</comment>
<dbReference type="EMBL" id="JAULSU010000004">
    <property type="protein sequence ID" value="KAK0621004.1"/>
    <property type="molecule type" value="Genomic_DNA"/>
</dbReference>
<comment type="similarity">
    <text evidence="1 3">Belongs to the type-B carboxylesterase/lipase family.</text>
</comment>
<name>A0AA40C183_9PEZI</name>
<gene>
    <name evidence="5" type="ORF">B0T14DRAFT_546576</name>
</gene>
<dbReference type="PANTHER" id="PTHR11559">
    <property type="entry name" value="CARBOXYLESTERASE"/>
    <property type="match status" value="1"/>
</dbReference>
<organism evidence="5 6">
    <name type="scientific">Immersiella caudata</name>
    <dbReference type="NCBI Taxonomy" id="314043"/>
    <lineage>
        <taxon>Eukaryota</taxon>
        <taxon>Fungi</taxon>
        <taxon>Dikarya</taxon>
        <taxon>Ascomycota</taxon>
        <taxon>Pezizomycotina</taxon>
        <taxon>Sordariomycetes</taxon>
        <taxon>Sordariomycetidae</taxon>
        <taxon>Sordariales</taxon>
        <taxon>Lasiosphaeriaceae</taxon>
        <taxon>Immersiella</taxon>
    </lineage>
</organism>
<dbReference type="AlphaFoldDB" id="A0AA40C183"/>
<evidence type="ECO:0000313" key="5">
    <source>
        <dbReference type="EMBL" id="KAK0621004.1"/>
    </source>
</evidence>